<dbReference type="InterPro" id="IPR051827">
    <property type="entry name" value="Cas4_exonuclease"/>
</dbReference>
<keyword evidence="4" id="KW-1185">Reference proteome</keyword>
<evidence type="ECO:0000313" key="4">
    <source>
        <dbReference type="Proteomes" id="UP000029921"/>
    </source>
</evidence>
<dbReference type="RefSeq" id="WP_034586871.1">
    <property type="nucleotide sequence ID" value="NZ_JRPE02000002.1"/>
</dbReference>
<reference evidence="3 4" key="1">
    <citation type="journal article" date="2014" name="Genome Announc.">
        <title>Draft genome sequences of eight enterohepatic helicobacter species isolated from both laboratory and wild rodents.</title>
        <authorList>
            <person name="Sheh A."/>
            <person name="Shen Z."/>
            <person name="Fox J.G."/>
        </authorList>
    </citation>
    <scope>NUCLEOTIDE SEQUENCE [LARGE SCALE GENOMIC DNA]</scope>
    <source>
        <strain evidence="3 4">MIT 96-1001</strain>
    </source>
</reference>
<dbReference type="InterPro" id="IPR022765">
    <property type="entry name" value="Dna2/Cas4_DUF83"/>
</dbReference>
<dbReference type="EMBL" id="JRPE02000002">
    <property type="protein sequence ID" value="TLD93453.1"/>
    <property type="molecule type" value="Genomic_DNA"/>
</dbReference>
<evidence type="ECO:0000259" key="2">
    <source>
        <dbReference type="Pfam" id="PF01930"/>
    </source>
</evidence>
<dbReference type="PANTHER" id="PTHR36531:SF2">
    <property type="entry name" value="CRISPR-ASSOCIATED EXONUCLEASE CAS4"/>
    <property type="match status" value="1"/>
</dbReference>
<dbReference type="AlphaFoldDB" id="A0A4U8T2A0"/>
<keyword evidence="1" id="KW-0175">Coiled coil</keyword>
<dbReference type="Pfam" id="PF01930">
    <property type="entry name" value="Cas_Cas4"/>
    <property type="match status" value="1"/>
</dbReference>
<accession>A0A4U8T2A0</accession>
<proteinExistence type="predicted"/>
<evidence type="ECO:0000256" key="1">
    <source>
        <dbReference type="SAM" id="Coils"/>
    </source>
</evidence>
<gene>
    <name evidence="3" type="ORF">LS74_001620</name>
</gene>
<feature type="domain" description="DUF83" evidence="2">
    <location>
        <begin position="95"/>
        <end position="215"/>
    </location>
</feature>
<protein>
    <submittedName>
        <fullName evidence="3">Dna2/Cas4 domain-containing protein</fullName>
    </submittedName>
</protein>
<name>A0A4U8T2A0_9HELI</name>
<dbReference type="Proteomes" id="UP000029921">
    <property type="component" value="Unassembled WGS sequence"/>
</dbReference>
<dbReference type="PANTHER" id="PTHR36531">
    <property type="entry name" value="CRISPR-ASSOCIATED EXONUCLEASE CAS4"/>
    <property type="match status" value="1"/>
</dbReference>
<organism evidence="3 4">
    <name type="scientific">Helicobacter magdeburgensis</name>
    <dbReference type="NCBI Taxonomy" id="471858"/>
    <lineage>
        <taxon>Bacteria</taxon>
        <taxon>Pseudomonadati</taxon>
        <taxon>Campylobacterota</taxon>
        <taxon>Epsilonproteobacteria</taxon>
        <taxon>Campylobacterales</taxon>
        <taxon>Helicobacteraceae</taxon>
        <taxon>Helicobacter</taxon>
    </lineage>
</organism>
<dbReference type="Gene3D" id="3.90.320.10">
    <property type="match status" value="1"/>
</dbReference>
<dbReference type="InterPro" id="IPR011604">
    <property type="entry name" value="PDDEXK-like_dom_sf"/>
</dbReference>
<feature type="coiled-coil region" evidence="1">
    <location>
        <begin position="229"/>
        <end position="256"/>
    </location>
</feature>
<evidence type="ECO:0000313" key="3">
    <source>
        <dbReference type="EMBL" id="TLD93453.1"/>
    </source>
</evidence>
<sequence length="316" mass="35083">MATTNEKFLNFLENGIKAFSKKNTAETLGDRSTYVGSSDIGQCPRKAFLTKTMPVEASFQQELVFLRGHMAESVIRYGLQGGKIPFEEQVEVAGEGDHAFIKTHIDFVVNMGTENIVVECKSTNAIPETPYLSWILQVQLQMGLLRKSKKVERGIIAVINLNTGALEAFDVSFSEEMFQMALSRAKNLWEALETKQEPQAETGSLCSFCSYKGNCPALHKGADSLPLELEQDALRYAELQKAQKDAQKEADGLKSKLMDFMSATNTKKVQVQDLSISYSLMKGRVGVDSKALAEQHPEIFETLKTVGKDYGMLRIS</sequence>
<comment type="caution">
    <text evidence="3">The sequence shown here is derived from an EMBL/GenBank/DDBJ whole genome shotgun (WGS) entry which is preliminary data.</text>
</comment>